<dbReference type="InterPro" id="IPR029069">
    <property type="entry name" value="HotDog_dom_sf"/>
</dbReference>
<dbReference type="AlphaFoldDB" id="A0ABD5XW53"/>
<evidence type="ECO:0000256" key="1">
    <source>
        <dbReference type="ARBA" id="ARBA00022801"/>
    </source>
</evidence>
<dbReference type="PROSITE" id="PS51770">
    <property type="entry name" value="HOTDOG_ACOT"/>
    <property type="match status" value="1"/>
</dbReference>
<dbReference type="Pfam" id="PF03061">
    <property type="entry name" value="4HBT"/>
    <property type="match status" value="1"/>
</dbReference>
<dbReference type="InterPro" id="IPR006683">
    <property type="entry name" value="Thioestr_dom"/>
</dbReference>
<keyword evidence="1 3" id="KW-0378">Hydrolase</keyword>
<protein>
    <submittedName>
        <fullName evidence="3">Acyl-CoA thioesterase</fullName>
        <ecNumber evidence="3">3.1.2.20</ecNumber>
    </submittedName>
</protein>
<name>A0ABD5XW53_9EURY</name>
<feature type="domain" description="HotDog ACOT-type" evidence="2">
    <location>
        <begin position="5"/>
        <end position="117"/>
    </location>
</feature>
<evidence type="ECO:0000313" key="4">
    <source>
        <dbReference type="Proteomes" id="UP001596432"/>
    </source>
</evidence>
<dbReference type="GeneID" id="78819070"/>
<comment type="caution">
    <text evidence="3">The sequence shown here is derived from an EMBL/GenBank/DDBJ whole genome shotgun (WGS) entry which is preliminary data.</text>
</comment>
<dbReference type="SUPFAM" id="SSF54637">
    <property type="entry name" value="Thioesterase/thiol ester dehydrase-isomerase"/>
    <property type="match status" value="1"/>
</dbReference>
<dbReference type="Proteomes" id="UP001596432">
    <property type="component" value="Unassembled WGS sequence"/>
</dbReference>
<accession>A0ABD5XW53</accession>
<dbReference type="Gene3D" id="3.10.129.10">
    <property type="entry name" value="Hotdog Thioesterase"/>
    <property type="match status" value="1"/>
</dbReference>
<dbReference type="InterPro" id="IPR033120">
    <property type="entry name" value="HOTDOG_ACOT"/>
</dbReference>
<dbReference type="InterPro" id="IPR040170">
    <property type="entry name" value="Cytosol_ACT"/>
</dbReference>
<dbReference type="EC" id="3.1.2.20" evidence="3"/>
<sequence length="151" mass="16823">MPTVSETYLENRWRVQPNHANNYGTVHGGNVMKWMDELGAMAAMRFAGEPCVTASIDQMDFHRPVPTGDTAVIEAFAFDAGRTSVKVHLRAAGENPRTGDQETTTESQFVFVAIDEDGKPVPVPDLAADDERSQELRERALAWRDEHHRDG</sequence>
<dbReference type="GO" id="GO:0047617">
    <property type="term" value="F:fatty acyl-CoA hydrolase activity"/>
    <property type="evidence" value="ECO:0007669"/>
    <property type="project" value="UniProtKB-EC"/>
</dbReference>
<reference evidence="3 4" key="1">
    <citation type="journal article" date="2019" name="Int. J. Syst. Evol. Microbiol.">
        <title>The Global Catalogue of Microorganisms (GCM) 10K type strain sequencing project: providing services to taxonomists for standard genome sequencing and annotation.</title>
        <authorList>
            <consortium name="The Broad Institute Genomics Platform"/>
            <consortium name="The Broad Institute Genome Sequencing Center for Infectious Disease"/>
            <person name="Wu L."/>
            <person name="Ma J."/>
        </authorList>
    </citation>
    <scope>NUCLEOTIDE SEQUENCE [LARGE SCALE GENOMIC DNA]</scope>
    <source>
        <strain evidence="3 4">XZYJT29</strain>
    </source>
</reference>
<dbReference type="PANTHER" id="PTHR11049:SF24">
    <property type="entry name" value="CYTOSOLIC ACYL COENZYME A THIOESTER HYDROLASE"/>
    <property type="match status" value="1"/>
</dbReference>
<dbReference type="EMBL" id="JBHTAS010000001">
    <property type="protein sequence ID" value="MFC7138826.1"/>
    <property type="molecule type" value="Genomic_DNA"/>
</dbReference>
<gene>
    <name evidence="3" type="ORF">ACFQMA_03120</name>
</gene>
<dbReference type="PANTHER" id="PTHR11049">
    <property type="entry name" value="ACYL COENZYME A THIOESTER HYDROLASE"/>
    <property type="match status" value="1"/>
</dbReference>
<dbReference type="CDD" id="cd03442">
    <property type="entry name" value="BFIT_BACH"/>
    <property type="match status" value="1"/>
</dbReference>
<proteinExistence type="predicted"/>
<dbReference type="RefSeq" id="WP_274324431.1">
    <property type="nucleotide sequence ID" value="NZ_CP118158.1"/>
</dbReference>
<keyword evidence="4" id="KW-1185">Reference proteome</keyword>
<evidence type="ECO:0000259" key="2">
    <source>
        <dbReference type="PROSITE" id="PS51770"/>
    </source>
</evidence>
<evidence type="ECO:0000313" key="3">
    <source>
        <dbReference type="EMBL" id="MFC7138826.1"/>
    </source>
</evidence>
<organism evidence="3 4">
    <name type="scientific">Halosimplex aquaticum</name>
    <dbReference type="NCBI Taxonomy" id="3026162"/>
    <lineage>
        <taxon>Archaea</taxon>
        <taxon>Methanobacteriati</taxon>
        <taxon>Methanobacteriota</taxon>
        <taxon>Stenosarchaea group</taxon>
        <taxon>Halobacteria</taxon>
        <taxon>Halobacteriales</taxon>
        <taxon>Haloarculaceae</taxon>
        <taxon>Halosimplex</taxon>
    </lineage>
</organism>